<dbReference type="Proteomes" id="UP000475249">
    <property type="component" value="Unassembled WGS sequence"/>
</dbReference>
<gene>
    <name evidence="1" type="ORF">GTQ38_12880</name>
</gene>
<name>A0A6L9EDW2_9FLAO</name>
<organism evidence="1 2">
    <name type="scientific">Poritiphilus flavus</name>
    <dbReference type="NCBI Taxonomy" id="2697053"/>
    <lineage>
        <taxon>Bacteria</taxon>
        <taxon>Pseudomonadati</taxon>
        <taxon>Bacteroidota</taxon>
        <taxon>Flavobacteriia</taxon>
        <taxon>Flavobacteriales</taxon>
        <taxon>Flavobacteriaceae</taxon>
        <taxon>Poritiphilus</taxon>
    </lineage>
</organism>
<reference evidence="1 2" key="1">
    <citation type="submission" date="2020-01" db="EMBL/GenBank/DDBJ databases">
        <title>Bacteria diversity of Porities sp.</title>
        <authorList>
            <person name="Wang G."/>
        </authorList>
    </citation>
    <scope>NUCLEOTIDE SEQUENCE [LARGE SCALE GENOMIC DNA]</scope>
    <source>
        <strain evidence="1 2">R33</strain>
    </source>
</reference>
<dbReference type="AlphaFoldDB" id="A0A6L9EDW2"/>
<dbReference type="RefSeq" id="WP_161435956.1">
    <property type="nucleotide sequence ID" value="NZ_WXYO01000006.1"/>
</dbReference>
<evidence type="ECO:0000313" key="1">
    <source>
        <dbReference type="EMBL" id="NAS12905.1"/>
    </source>
</evidence>
<evidence type="ECO:0000313" key="2">
    <source>
        <dbReference type="Proteomes" id="UP000475249"/>
    </source>
</evidence>
<protein>
    <recommendedName>
        <fullName evidence="3">Immunity protein 44</fullName>
    </recommendedName>
</protein>
<dbReference type="EMBL" id="WXYO01000006">
    <property type="protein sequence ID" value="NAS12905.1"/>
    <property type="molecule type" value="Genomic_DNA"/>
</dbReference>
<sequence>MNLGLAIYASREVTTDSIIELSNELKEHYDTIDFGKGIQSVSIGIICVSKNFEPFFKQRKPKYTKDKKETEIDGIKITIEKAFEYDCKIVFEQYQEADSLGKKQLLAAEILKTTKEIFEKKKINDFKENKFVEDLEIYFKNQGYLQETLT</sequence>
<accession>A0A6L9EDW2</accession>
<keyword evidence="2" id="KW-1185">Reference proteome</keyword>
<proteinExistence type="predicted"/>
<comment type="caution">
    <text evidence="1">The sequence shown here is derived from an EMBL/GenBank/DDBJ whole genome shotgun (WGS) entry which is preliminary data.</text>
</comment>
<evidence type="ECO:0008006" key="3">
    <source>
        <dbReference type="Google" id="ProtNLM"/>
    </source>
</evidence>